<evidence type="ECO:0000256" key="1">
    <source>
        <dbReference type="SAM" id="MobiDB-lite"/>
    </source>
</evidence>
<name>A0A2P5WN63_GOSBA</name>
<protein>
    <submittedName>
        <fullName evidence="2">Uncharacterized protein</fullName>
    </submittedName>
</protein>
<feature type="compositionally biased region" description="Basic and acidic residues" evidence="1">
    <location>
        <begin position="158"/>
        <end position="168"/>
    </location>
</feature>
<accession>A0A2P5WN63</accession>
<dbReference type="AlphaFoldDB" id="A0A2P5WN63"/>
<dbReference type="Proteomes" id="UP000239757">
    <property type="component" value="Unassembled WGS sequence"/>
</dbReference>
<organism evidence="2 3">
    <name type="scientific">Gossypium barbadense</name>
    <name type="common">Sea Island cotton</name>
    <name type="synonym">Hibiscus barbadensis</name>
    <dbReference type="NCBI Taxonomy" id="3634"/>
    <lineage>
        <taxon>Eukaryota</taxon>
        <taxon>Viridiplantae</taxon>
        <taxon>Streptophyta</taxon>
        <taxon>Embryophyta</taxon>
        <taxon>Tracheophyta</taxon>
        <taxon>Spermatophyta</taxon>
        <taxon>Magnoliopsida</taxon>
        <taxon>eudicotyledons</taxon>
        <taxon>Gunneridae</taxon>
        <taxon>Pentapetalae</taxon>
        <taxon>rosids</taxon>
        <taxon>malvids</taxon>
        <taxon>Malvales</taxon>
        <taxon>Malvaceae</taxon>
        <taxon>Malvoideae</taxon>
        <taxon>Gossypium</taxon>
    </lineage>
</organism>
<reference evidence="2 3" key="1">
    <citation type="submission" date="2015-01" db="EMBL/GenBank/DDBJ databases">
        <title>Genome of allotetraploid Gossypium barbadense reveals genomic plasticity and fiber elongation in cotton evolution.</title>
        <authorList>
            <person name="Chen X."/>
            <person name="Liu X."/>
            <person name="Zhao B."/>
            <person name="Zheng H."/>
            <person name="Hu Y."/>
            <person name="Lu G."/>
            <person name="Yang C."/>
            <person name="Chen J."/>
            <person name="Shan C."/>
            <person name="Zhang L."/>
            <person name="Zhou Y."/>
            <person name="Wang L."/>
            <person name="Guo W."/>
            <person name="Bai Y."/>
            <person name="Ruan J."/>
            <person name="Shangguan X."/>
            <person name="Mao Y."/>
            <person name="Jiang J."/>
            <person name="Zhu Y."/>
            <person name="Lei J."/>
            <person name="Kang H."/>
            <person name="Chen S."/>
            <person name="He X."/>
            <person name="Wang R."/>
            <person name="Wang Y."/>
            <person name="Chen J."/>
            <person name="Wang L."/>
            <person name="Yu S."/>
            <person name="Wang B."/>
            <person name="Wei J."/>
            <person name="Song S."/>
            <person name="Lu X."/>
            <person name="Gao Z."/>
            <person name="Gu W."/>
            <person name="Deng X."/>
            <person name="Ma D."/>
            <person name="Wang S."/>
            <person name="Liang W."/>
            <person name="Fang L."/>
            <person name="Cai C."/>
            <person name="Zhu X."/>
            <person name="Zhou B."/>
            <person name="Zhang Y."/>
            <person name="Chen Z."/>
            <person name="Xu S."/>
            <person name="Zhu R."/>
            <person name="Wang S."/>
            <person name="Zhang T."/>
            <person name="Zhao G."/>
        </authorList>
    </citation>
    <scope>NUCLEOTIDE SEQUENCE [LARGE SCALE GENOMIC DNA]</scope>
    <source>
        <strain evidence="3">cv. Xinhai21</strain>
        <tissue evidence="2">Leaf</tissue>
    </source>
</reference>
<feature type="compositionally biased region" description="Basic residues" evidence="1">
    <location>
        <begin position="169"/>
        <end position="187"/>
    </location>
</feature>
<feature type="region of interest" description="Disordered" evidence="1">
    <location>
        <begin position="323"/>
        <end position="355"/>
    </location>
</feature>
<evidence type="ECO:0000313" key="2">
    <source>
        <dbReference type="EMBL" id="PPR92528.1"/>
    </source>
</evidence>
<dbReference type="OrthoDB" id="914256at2759"/>
<sequence length="374" mass="41829">MIIDVGTGELTLRVGDERITLQARNSGATSEIESDRLNHSTKTNNMVQPTLQEMSLKEAYESFSSNSRGSIHEDRSLQIEELDEWRTHKSRTRDKPKLRQKELNTFPRQLKARDKVLLDAANPHIVTTTPNEEISLTVLSIFPFGTVEVRMRSINSSDHYDHSMERHRLSSSRGKKAVVPASKKKKGASSSLGPTAEARHPLLRLPIGPQEELFQILRSRPLIADTLVPGAATYNPSRSKASALPLSLRYLYAILAHTIIGRRESTGVVNTHDAYFLWLLSTATQESSLTLIGQMSPQGISSMLSMGMIKECRGTYPPQYRLAQSTKEEAPEDITDDVPPQHEDPPSQPPPPFRLVHATASYADISERLTRFEQ</sequence>
<evidence type="ECO:0000313" key="3">
    <source>
        <dbReference type="Proteomes" id="UP000239757"/>
    </source>
</evidence>
<proteinExistence type="predicted"/>
<dbReference type="EMBL" id="KZ667059">
    <property type="protein sequence ID" value="PPR92528.1"/>
    <property type="molecule type" value="Genomic_DNA"/>
</dbReference>
<gene>
    <name evidence="2" type="ORF">GOBAR_AA28143</name>
</gene>
<feature type="region of interest" description="Disordered" evidence="1">
    <location>
        <begin position="158"/>
        <end position="195"/>
    </location>
</feature>